<evidence type="ECO:0000256" key="1">
    <source>
        <dbReference type="ARBA" id="ARBA00008666"/>
    </source>
</evidence>
<dbReference type="PANTHER" id="PTHR33560:SF1">
    <property type="entry name" value="PROTEIN FAM227A"/>
    <property type="match status" value="1"/>
</dbReference>
<name>W4FXU7_APHAT</name>
<evidence type="ECO:0000313" key="3">
    <source>
        <dbReference type="EMBL" id="ETV71589.1"/>
    </source>
</evidence>
<accession>W4FXU7</accession>
<dbReference type="GeneID" id="20815050"/>
<protein>
    <submittedName>
        <fullName evidence="3">Uncharacterized protein</fullName>
    </submittedName>
</protein>
<evidence type="ECO:0000256" key="2">
    <source>
        <dbReference type="SAM" id="MobiDB-lite"/>
    </source>
</evidence>
<feature type="region of interest" description="Disordered" evidence="2">
    <location>
        <begin position="461"/>
        <end position="499"/>
    </location>
</feature>
<comment type="similarity">
    <text evidence="1">Belongs to the FAM227 family.</text>
</comment>
<dbReference type="VEuPathDB" id="FungiDB:H257_13054"/>
<proteinExistence type="inferred from homology"/>
<reference evidence="3" key="1">
    <citation type="submission" date="2013-12" db="EMBL/GenBank/DDBJ databases">
        <title>The Genome Sequence of Aphanomyces astaci APO3.</title>
        <authorList>
            <consortium name="The Broad Institute Genomics Platform"/>
            <person name="Russ C."/>
            <person name="Tyler B."/>
            <person name="van West P."/>
            <person name="Dieguez-Uribeondo J."/>
            <person name="Young S.K."/>
            <person name="Zeng Q."/>
            <person name="Gargeya S."/>
            <person name="Fitzgerald M."/>
            <person name="Abouelleil A."/>
            <person name="Alvarado L."/>
            <person name="Chapman S.B."/>
            <person name="Gainer-Dewar J."/>
            <person name="Goldberg J."/>
            <person name="Griggs A."/>
            <person name="Gujja S."/>
            <person name="Hansen M."/>
            <person name="Howarth C."/>
            <person name="Imamovic A."/>
            <person name="Ireland A."/>
            <person name="Larimer J."/>
            <person name="McCowan C."/>
            <person name="Murphy C."/>
            <person name="Pearson M."/>
            <person name="Poon T.W."/>
            <person name="Priest M."/>
            <person name="Roberts A."/>
            <person name="Saif S."/>
            <person name="Shea T."/>
            <person name="Sykes S."/>
            <person name="Wortman J."/>
            <person name="Nusbaum C."/>
            <person name="Birren B."/>
        </authorList>
    </citation>
    <scope>NUCLEOTIDE SEQUENCE [LARGE SCALE GENOMIC DNA]</scope>
    <source>
        <strain evidence="3">APO3</strain>
    </source>
</reference>
<organism evidence="3">
    <name type="scientific">Aphanomyces astaci</name>
    <name type="common">Crayfish plague agent</name>
    <dbReference type="NCBI Taxonomy" id="112090"/>
    <lineage>
        <taxon>Eukaryota</taxon>
        <taxon>Sar</taxon>
        <taxon>Stramenopiles</taxon>
        <taxon>Oomycota</taxon>
        <taxon>Saprolegniomycetes</taxon>
        <taxon>Saprolegniales</taxon>
        <taxon>Verrucalvaceae</taxon>
        <taxon>Aphanomyces</taxon>
    </lineage>
</organism>
<feature type="compositionally biased region" description="Basic and acidic residues" evidence="2">
    <location>
        <begin position="487"/>
        <end position="499"/>
    </location>
</feature>
<dbReference type="InterPro" id="IPR029417">
    <property type="entry name" value="FAM227"/>
</dbReference>
<dbReference type="EMBL" id="KI913158">
    <property type="protein sequence ID" value="ETV71589.1"/>
    <property type="molecule type" value="Genomic_DNA"/>
</dbReference>
<dbReference type="OrthoDB" id="75569at2759"/>
<dbReference type="PANTHER" id="PTHR33560">
    <property type="entry name" value="PROTEIN FAM227B"/>
    <property type="match status" value="1"/>
</dbReference>
<dbReference type="AlphaFoldDB" id="W4FXU7"/>
<gene>
    <name evidence="3" type="ORF">H257_13054</name>
</gene>
<dbReference type="RefSeq" id="XP_009838777.1">
    <property type="nucleotide sequence ID" value="XM_009840475.1"/>
</dbReference>
<dbReference type="Pfam" id="PF14922">
    <property type="entry name" value="FWWh"/>
    <property type="match status" value="1"/>
</dbReference>
<sequence length="499" mass="56894">MQRRDTLGKKDSHDGSPTIRRVSTVVRTVSAVNRFNVLLKKRIKRRAGWTRKQATLDDVTRHCQTHMERLGSLPPMSAEIKLDSIEKAVKANLTFKGEWTTFYWSKFFFRSPIVVHMISDLFWWASLEFFNQSDGNEPLPADCYAHVAQAYVEHQVAMRYGKLLTKVLYTTLPTGAADEFLDYFPYCVSRTVYKAMQKAYPDFIVQMRHSCSRRMIDAISEWTTGVKTKCASWSAWRADIQNRKLRHGPKPNLIVRDVLDEFTMQEEEIPSDDSNDADFLSEDEASNGMAAYDMNDDADSSEEMVHQRLQLPPASAPGRSKVSLKFSPSVDKIMHMYNYTGCQGRKLGYTMTVSDGSCSTVHQHIQQHESYLQHSAELRSSRSFGTLSSIASVTLDKELPSKGDHPGRSRLGPCEFEIKNPVAEARERRLGEAKTRQHEHEHEYVGDTILYRPSAAALGQRLGQQLKLGNHRRRGPPQPSLLQPMKQPHDETKPLRKDS</sequence>